<dbReference type="InterPro" id="IPR019587">
    <property type="entry name" value="Polyketide_cyclase/dehydratase"/>
</dbReference>
<dbReference type="eggNOG" id="ENOG5032E68">
    <property type="taxonomic scope" value="Bacteria"/>
</dbReference>
<dbReference type="AlphaFoldDB" id="D0L7D0"/>
<dbReference type="Proteomes" id="UP000001219">
    <property type="component" value="Chromosome"/>
</dbReference>
<dbReference type="InterPro" id="IPR046037">
    <property type="entry name" value="DUF5995"/>
</dbReference>
<dbReference type="EMBL" id="CP001802">
    <property type="protein sequence ID" value="ACY23719.1"/>
    <property type="molecule type" value="Genomic_DNA"/>
</dbReference>
<accession>D0L7D0</accession>
<name>D0L7D0_GORB4</name>
<dbReference type="KEGG" id="gbr:Gbro_4588"/>
<reference evidence="2" key="1">
    <citation type="submission" date="2009-10" db="EMBL/GenBank/DDBJ databases">
        <title>The complete chromosome of Gordonia bronchialis DSM 43247.</title>
        <authorList>
            <consortium name="US DOE Joint Genome Institute (JGI-PGF)"/>
            <person name="Lucas S."/>
            <person name="Copeland A."/>
            <person name="Lapidus A."/>
            <person name="Glavina del Rio T."/>
            <person name="Dalin E."/>
            <person name="Tice H."/>
            <person name="Bruce D."/>
            <person name="Goodwin L."/>
            <person name="Pitluck S."/>
            <person name="Kyrpides N."/>
            <person name="Mavromatis K."/>
            <person name="Ivanova N."/>
            <person name="Ovchinnikova G."/>
            <person name="Saunders E."/>
            <person name="Brettin T."/>
            <person name="Detter J.C."/>
            <person name="Han C."/>
            <person name="Larimer F."/>
            <person name="Land M."/>
            <person name="Hauser L."/>
            <person name="Markowitz V."/>
            <person name="Cheng J.-F."/>
            <person name="Hugenholtz P."/>
            <person name="Woyke T."/>
            <person name="Wu D."/>
            <person name="Jando M."/>
            <person name="Schneider S."/>
            <person name="Goeker M."/>
            <person name="Klenk H.-P."/>
            <person name="Eisen J.A."/>
        </authorList>
    </citation>
    <scope>NUCLEOTIDE SEQUENCE [LARGE SCALE GENOMIC DNA]</scope>
    <source>
        <strain evidence="2">ATCC 25592 / DSM 43247 / BCRC 13721 / JCM 3198 / KCTC 3076 / NBRC 16047 / NCTC 10667</strain>
    </source>
</reference>
<dbReference type="STRING" id="526226.Gbro_4588"/>
<dbReference type="SUPFAM" id="SSF55961">
    <property type="entry name" value="Bet v1-like"/>
    <property type="match status" value="1"/>
</dbReference>
<proteinExistence type="predicted"/>
<keyword evidence="2" id="KW-1185">Reference proteome</keyword>
<protein>
    <submittedName>
        <fullName evidence="1">Polyketide cyclase/dehydrase</fullName>
    </submittedName>
</protein>
<reference evidence="1 2" key="2">
    <citation type="journal article" date="2010" name="Stand. Genomic Sci.">
        <title>Complete genome sequence of Gordonia bronchialis type strain (3410).</title>
        <authorList>
            <person name="Ivanova N."/>
            <person name="Sikorski J."/>
            <person name="Jando M."/>
            <person name="Lapidus A."/>
            <person name="Nolan M."/>
            <person name="Lucas S."/>
            <person name="Del Rio T.G."/>
            <person name="Tice H."/>
            <person name="Copeland A."/>
            <person name="Cheng J.F."/>
            <person name="Chen F."/>
            <person name="Bruce D."/>
            <person name="Goodwin L."/>
            <person name="Pitluck S."/>
            <person name="Mavromatis K."/>
            <person name="Ovchinnikova G."/>
            <person name="Pati A."/>
            <person name="Chen A."/>
            <person name="Palaniappan K."/>
            <person name="Land M."/>
            <person name="Hauser L."/>
            <person name="Chang Y.J."/>
            <person name="Jeffries C.D."/>
            <person name="Chain P."/>
            <person name="Saunders E."/>
            <person name="Han C."/>
            <person name="Detter J.C."/>
            <person name="Brettin T."/>
            <person name="Rohde M."/>
            <person name="Goker M."/>
            <person name="Bristow J."/>
            <person name="Eisen J.A."/>
            <person name="Markowitz V."/>
            <person name="Hugenholtz P."/>
            <person name="Klenk H.P."/>
            <person name="Kyrpides N.C."/>
        </authorList>
    </citation>
    <scope>NUCLEOTIDE SEQUENCE [LARGE SCALE GENOMIC DNA]</scope>
    <source>
        <strain evidence="2">ATCC 25592 / DSM 43247 / BCRC 13721 / JCM 3198 / KCTC 3076 / NBRC 16047 / NCTC 10667</strain>
    </source>
</reference>
<dbReference type="Pfam" id="PF10604">
    <property type="entry name" value="Polyketide_cyc2"/>
    <property type="match status" value="1"/>
</dbReference>
<dbReference type="RefSeq" id="WP_012836203.1">
    <property type="nucleotide sequence ID" value="NC_013441.1"/>
</dbReference>
<organism evidence="1 2">
    <name type="scientific">Gordonia bronchialis (strain ATCC 25592 / DSM 43247 / BCRC 13721 / JCM 3198 / KCTC 3076 / NBRC 16047 / NCTC 10667)</name>
    <name type="common">Rhodococcus bronchialis</name>
    <dbReference type="NCBI Taxonomy" id="526226"/>
    <lineage>
        <taxon>Bacteria</taxon>
        <taxon>Bacillati</taxon>
        <taxon>Actinomycetota</taxon>
        <taxon>Actinomycetes</taxon>
        <taxon>Mycobacteriales</taxon>
        <taxon>Gordoniaceae</taxon>
        <taxon>Gordonia</taxon>
    </lineage>
</organism>
<sequence length="384" mass="43139">MTATFTLTQILDCGPEIAWHLLTDPDQMCRWSTAPISPISLGPQERPDTVGALRMVTLPGGRVKLREVVEHADYPRVFRYRVYDGGPLLMDHRGEQQIVEVSRGVEVRWTVEMTLFPRPLSHVMARQVRREVQRSLLALASIAPGANIPARQTLPLSRSGQDVSDLDVLVQAALAVRGVQRAIADELAGADDPKQWFARVYQYVTEAMIDAATGHLDLGLTNPDWVLAIIPAFHDYYARNLDAYRHGGDVEKPWQIAWSTCEIVDADTPHRPVMNGLLAGVSAHIDADLPRALAQLHLERYPHRDLREFRPDYLRLAPVFTIASDRLLDELPRSHKPWWSGIAGRVNSQIRDVLLARTGYDVARHRMSAFDHAVHRAANPEPVN</sequence>
<evidence type="ECO:0000313" key="1">
    <source>
        <dbReference type="EMBL" id="ACY23719.1"/>
    </source>
</evidence>
<gene>
    <name evidence="1" type="ordered locus">Gbro_4588</name>
</gene>
<dbReference type="HOGENOM" id="CLU_721137_0_0_11"/>
<dbReference type="Pfam" id="PF19458">
    <property type="entry name" value="DUF5995"/>
    <property type="match status" value="1"/>
</dbReference>
<dbReference type="OrthoDB" id="4367247at2"/>
<dbReference type="InterPro" id="IPR023393">
    <property type="entry name" value="START-like_dom_sf"/>
</dbReference>
<evidence type="ECO:0000313" key="2">
    <source>
        <dbReference type="Proteomes" id="UP000001219"/>
    </source>
</evidence>
<dbReference type="Gene3D" id="3.30.530.20">
    <property type="match status" value="1"/>
</dbReference>